<feature type="region of interest" description="Disordered" evidence="1">
    <location>
        <begin position="93"/>
        <end position="115"/>
    </location>
</feature>
<protein>
    <submittedName>
        <fullName evidence="2">Uncharacterized protein</fullName>
    </submittedName>
</protein>
<sequence length="240" mass="25031">MELPVFELSTALPVDKAAAICEEIKCGAKAKEIMRAFSATRHALALIASIDRVLSANQSRPCTIVISSTYSSTSSSLRLENFSRCSAVPESAVTPVEPHSSDASPTLLTPRTSPLKPSSQVLEALELLDLPPLPSSGGAGTPICTATAAAVSMQSPTACPARLTTGTGSRSISSPVARSQDASHCSRSAEDRLTSAPNKTTAQKSRIKSMITPTFSRSMASTTGRKRSLGYMSDDDAGEA</sequence>
<gene>
    <name evidence="2" type="ORF">CBRE1094_LOCUS33834</name>
</gene>
<reference evidence="2" key="1">
    <citation type="submission" date="2021-01" db="EMBL/GenBank/DDBJ databases">
        <authorList>
            <person name="Corre E."/>
            <person name="Pelletier E."/>
            <person name="Niang G."/>
            <person name="Scheremetjew M."/>
            <person name="Finn R."/>
            <person name="Kale V."/>
            <person name="Holt S."/>
            <person name="Cochrane G."/>
            <person name="Meng A."/>
            <person name="Brown T."/>
            <person name="Cohen L."/>
        </authorList>
    </citation>
    <scope>NUCLEOTIDE SEQUENCE</scope>
    <source>
        <strain evidence="2">UTEX LB 985</strain>
    </source>
</reference>
<feature type="compositionally biased region" description="Polar residues" evidence="1">
    <location>
        <begin position="164"/>
        <end position="186"/>
    </location>
</feature>
<feature type="compositionally biased region" description="Polar residues" evidence="1">
    <location>
        <begin position="211"/>
        <end position="223"/>
    </location>
</feature>
<evidence type="ECO:0000256" key="1">
    <source>
        <dbReference type="SAM" id="MobiDB-lite"/>
    </source>
</evidence>
<dbReference type="EMBL" id="HBGU01062088">
    <property type="protein sequence ID" value="CAD9518650.1"/>
    <property type="molecule type" value="Transcribed_RNA"/>
</dbReference>
<feature type="region of interest" description="Disordered" evidence="1">
    <location>
        <begin position="161"/>
        <end position="240"/>
    </location>
</feature>
<accession>A0A7S2IGA9</accession>
<feature type="compositionally biased region" description="Polar residues" evidence="1">
    <location>
        <begin position="101"/>
        <end position="115"/>
    </location>
</feature>
<dbReference type="AlphaFoldDB" id="A0A7S2IGA9"/>
<name>A0A7S2IGA9_9EUKA</name>
<proteinExistence type="predicted"/>
<feature type="compositionally biased region" description="Polar residues" evidence="1">
    <location>
        <begin position="195"/>
        <end position="204"/>
    </location>
</feature>
<evidence type="ECO:0000313" key="2">
    <source>
        <dbReference type="EMBL" id="CAD9518650.1"/>
    </source>
</evidence>
<organism evidence="2">
    <name type="scientific">Haptolina brevifila</name>
    <dbReference type="NCBI Taxonomy" id="156173"/>
    <lineage>
        <taxon>Eukaryota</taxon>
        <taxon>Haptista</taxon>
        <taxon>Haptophyta</taxon>
        <taxon>Prymnesiophyceae</taxon>
        <taxon>Prymnesiales</taxon>
        <taxon>Prymnesiaceae</taxon>
        <taxon>Haptolina</taxon>
    </lineage>
</organism>